<proteinExistence type="predicted"/>
<accession>A0A8S5UWR7</accession>
<organism evidence="1">
    <name type="scientific">Siphoviridae sp. ctzO58</name>
    <dbReference type="NCBI Taxonomy" id="2825748"/>
    <lineage>
        <taxon>Viruses</taxon>
        <taxon>Duplodnaviria</taxon>
        <taxon>Heunggongvirae</taxon>
        <taxon>Uroviricota</taxon>
        <taxon>Caudoviricetes</taxon>
    </lineage>
</organism>
<dbReference type="EMBL" id="BK016157">
    <property type="protein sequence ID" value="DAF98921.1"/>
    <property type="molecule type" value="Genomic_DNA"/>
</dbReference>
<sequence length="285" mass="33143">MNTIEVFETGKVVQVPGSWSEMTPKRVREVFRIFEWCLRRGESPLDFNVRVLWMLLRVRRTVKGWFTDIFNGSSSVRDENVYRMCERFLGFLFSEESAALTFDSVANPMPVVRSGLVWLHGPGELLQDLTFGEFRHASAAINRFFRSHEPEDLDECIAFLYRRRCRKANRAGRMVPDVDQRNARGHIHRASRLKGWQKNLVMMWFAACLKYLQSGVLEINGEEVDLSKLFAGDDKPSGVSFGWNDLLVEVAKENTLGNIDRVDEEPLFSVLSIMWHNYKERKRNE</sequence>
<reference evidence="1" key="1">
    <citation type="journal article" date="2021" name="Proc. Natl. Acad. Sci. U.S.A.">
        <title>A Catalog of Tens of Thousands of Viruses from Human Metagenomes Reveals Hidden Associations with Chronic Diseases.</title>
        <authorList>
            <person name="Tisza M.J."/>
            <person name="Buck C.B."/>
        </authorList>
    </citation>
    <scope>NUCLEOTIDE SEQUENCE</scope>
    <source>
        <strain evidence="1">CtzO58</strain>
    </source>
</reference>
<evidence type="ECO:0000313" key="1">
    <source>
        <dbReference type="EMBL" id="DAF98921.1"/>
    </source>
</evidence>
<protein>
    <submittedName>
        <fullName evidence="1">Uncharacterized protein</fullName>
    </submittedName>
</protein>
<name>A0A8S5UWR7_9CAUD</name>